<keyword evidence="3" id="KW-0520">NAD</keyword>
<dbReference type="CDD" id="cd05301">
    <property type="entry name" value="GDH"/>
    <property type="match status" value="1"/>
</dbReference>
<gene>
    <name evidence="7" type="ORF">COU16_00735</name>
</gene>
<dbReference type="PANTHER" id="PTHR10996">
    <property type="entry name" value="2-HYDROXYACID DEHYDROGENASE-RELATED"/>
    <property type="match status" value="1"/>
</dbReference>
<proteinExistence type="inferred from homology"/>
<dbReference type="GO" id="GO:0030267">
    <property type="term" value="F:glyoxylate reductase (NADPH) activity"/>
    <property type="evidence" value="ECO:0007669"/>
    <property type="project" value="TreeGrafter"/>
</dbReference>
<dbReference type="InterPro" id="IPR050223">
    <property type="entry name" value="D-isomer_2-hydroxyacid_DH"/>
</dbReference>
<feature type="domain" description="D-isomer specific 2-hydroxyacid dehydrogenase NAD-binding" evidence="6">
    <location>
        <begin position="111"/>
        <end position="290"/>
    </location>
</feature>
<feature type="domain" description="D-isomer specific 2-hydroxyacid dehydrogenase catalytic" evidence="5">
    <location>
        <begin position="4"/>
        <end position="321"/>
    </location>
</feature>
<dbReference type="EMBL" id="PFBI01000004">
    <property type="protein sequence ID" value="PIR84699.1"/>
    <property type="molecule type" value="Genomic_DNA"/>
</dbReference>
<evidence type="ECO:0000259" key="6">
    <source>
        <dbReference type="Pfam" id="PF02826"/>
    </source>
</evidence>
<dbReference type="InterPro" id="IPR029753">
    <property type="entry name" value="D-isomer_DH_CS"/>
</dbReference>
<dbReference type="AlphaFoldDB" id="A0A2H0UE60"/>
<name>A0A2H0UE60_9BACT</name>
<comment type="caution">
    <text evidence="7">The sequence shown here is derived from an EMBL/GenBank/DDBJ whole genome shotgun (WGS) entry which is preliminary data.</text>
</comment>
<dbReference type="Pfam" id="PF00389">
    <property type="entry name" value="2-Hacid_dh"/>
    <property type="match status" value="1"/>
</dbReference>
<reference evidence="8" key="1">
    <citation type="submission" date="2017-09" db="EMBL/GenBank/DDBJ databases">
        <title>Depth-based differentiation of microbial function through sediment-hosted aquifers and enrichment of novel symbionts in the deep terrestrial subsurface.</title>
        <authorList>
            <person name="Probst A.J."/>
            <person name="Ladd B."/>
            <person name="Jarett J.K."/>
            <person name="Geller-Mcgrath D.E."/>
            <person name="Sieber C.M.K."/>
            <person name="Emerson J.B."/>
            <person name="Anantharaman K."/>
            <person name="Thomas B.C."/>
            <person name="Malmstrom R."/>
            <person name="Stieglmeier M."/>
            <person name="Klingl A."/>
            <person name="Woyke T."/>
            <person name="Ryan C.M."/>
            <person name="Banfield J.F."/>
        </authorList>
    </citation>
    <scope>NUCLEOTIDE SEQUENCE [LARGE SCALE GENOMIC DNA]</scope>
</reference>
<evidence type="ECO:0000313" key="8">
    <source>
        <dbReference type="Proteomes" id="UP000229344"/>
    </source>
</evidence>
<dbReference type="InterPro" id="IPR006139">
    <property type="entry name" value="D-isomer_2_OHA_DH_cat_dom"/>
</dbReference>
<dbReference type="Proteomes" id="UP000229344">
    <property type="component" value="Unassembled WGS sequence"/>
</dbReference>
<dbReference type="GO" id="GO:0016618">
    <property type="term" value="F:hydroxypyruvate reductase [NAD(P)H] activity"/>
    <property type="evidence" value="ECO:0007669"/>
    <property type="project" value="TreeGrafter"/>
</dbReference>
<accession>A0A2H0UE60</accession>
<dbReference type="InterPro" id="IPR006140">
    <property type="entry name" value="D-isomer_DH_NAD-bd"/>
</dbReference>
<dbReference type="SUPFAM" id="SSF51735">
    <property type="entry name" value="NAD(P)-binding Rossmann-fold domains"/>
    <property type="match status" value="1"/>
</dbReference>
<dbReference type="PROSITE" id="PS00671">
    <property type="entry name" value="D_2_HYDROXYACID_DH_3"/>
    <property type="match status" value="1"/>
</dbReference>
<sequence length="322" mass="34474">MASIYVTRKIPTAGITLLEEAGHDVVVSAKDGVLTKEELLQALGEKEYDAVLSLLTDSVDGEVFDAAASAKIFANYAVGFNNIDLDAAKERGITITNTPGVLTDTVAEYAFSLMLAVTKRIAEGDRFTRKGEYEGWAPELLLGSDMKGKTLGILGAGRIGSGVAVRAQKGLGMKVIYYDIKENEDLEKEIECTFRASVEEVLKEADVVSVHVPLLDSTHHLINAERLAMMKPSAYLINTSRGPVIDEAALVEALKNGVIRGAGLDVFENEPRLAAGLSSLENVVITPHIASASDETREKMATIAAQNIIDFLAGKKPENAVA</sequence>
<evidence type="ECO:0000313" key="7">
    <source>
        <dbReference type="EMBL" id="PIR84699.1"/>
    </source>
</evidence>
<comment type="similarity">
    <text evidence="1 4">Belongs to the D-isomer specific 2-hydroxyacid dehydrogenase family.</text>
</comment>
<keyword evidence="2 4" id="KW-0560">Oxidoreductase</keyword>
<evidence type="ECO:0000256" key="1">
    <source>
        <dbReference type="ARBA" id="ARBA00005854"/>
    </source>
</evidence>
<dbReference type="FunFam" id="3.40.50.720:FF:000203">
    <property type="entry name" value="D-3-phosphoglycerate dehydrogenase (SerA)"/>
    <property type="match status" value="1"/>
</dbReference>
<dbReference type="Pfam" id="PF02826">
    <property type="entry name" value="2-Hacid_dh_C"/>
    <property type="match status" value="1"/>
</dbReference>
<dbReference type="PROSITE" id="PS00065">
    <property type="entry name" value="D_2_HYDROXYACID_DH_1"/>
    <property type="match status" value="1"/>
</dbReference>
<dbReference type="PROSITE" id="PS00670">
    <property type="entry name" value="D_2_HYDROXYACID_DH_2"/>
    <property type="match status" value="1"/>
</dbReference>
<dbReference type="PANTHER" id="PTHR10996:SF257">
    <property type="entry name" value="GLYOXYLATE REDUCTASE 1"/>
    <property type="match status" value="1"/>
</dbReference>
<dbReference type="Gene3D" id="3.40.50.720">
    <property type="entry name" value="NAD(P)-binding Rossmann-like Domain"/>
    <property type="match status" value="2"/>
</dbReference>
<dbReference type="InterPro" id="IPR036291">
    <property type="entry name" value="NAD(P)-bd_dom_sf"/>
</dbReference>
<protein>
    <submittedName>
        <fullName evidence="7">D-glycerate dehydrogenase</fullName>
    </submittedName>
</protein>
<evidence type="ECO:0000256" key="4">
    <source>
        <dbReference type="RuleBase" id="RU003719"/>
    </source>
</evidence>
<evidence type="ECO:0000259" key="5">
    <source>
        <dbReference type="Pfam" id="PF00389"/>
    </source>
</evidence>
<dbReference type="GO" id="GO:0005829">
    <property type="term" value="C:cytosol"/>
    <property type="evidence" value="ECO:0007669"/>
    <property type="project" value="TreeGrafter"/>
</dbReference>
<dbReference type="GO" id="GO:0051287">
    <property type="term" value="F:NAD binding"/>
    <property type="evidence" value="ECO:0007669"/>
    <property type="project" value="InterPro"/>
</dbReference>
<evidence type="ECO:0000256" key="2">
    <source>
        <dbReference type="ARBA" id="ARBA00023002"/>
    </source>
</evidence>
<dbReference type="InterPro" id="IPR029752">
    <property type="entry name" value="D-isomer_DH_CS1"/>
</dbReference>
<evidence type="ECO:0000256" key="3">
    <source>
        <dbReference type="ARBA" id="ARBA00023027"/>
    </source>
</evidence>
<organism evidence="7 8">
    <name type="scientific">Candidatus Kaiserbacteria bacterium CG10_big_fil_rev_8_21_14_0_10_47_16</name>
    <dbReference type="NCBI Taxonomy" id="1974608"/>
    <lineage>
        <taxon>Bacteria</taxon>
        <taxon>Candidatus Kaiseribacteriota</taxon>
    </lineage>
</organism>
<dbReference type="SUPFAM" id="SSF52283">
    <property type="entry name" value="Formate/glycerate dehydrogenase catalytic domain-like"/>
    <property type="match status" value="1"/>
</dbReference>